<sequence length="64" mass="7112">MLFSHILILKKGGGLSLFLMNPVSKGRTVLRIKLKLSADQKNFGRTGKEKISDLLRCFSAIFSS</sequence>
<keyword evidence="2" id="KW-1185">Reference proteome</keyword>
<gene>
    <name evidence="1" type="ORF">dnm_087600</name>
</gene>
<proteinExistence type="predicted"/>
<protein>
    <submittedName>
        <fullName evidence="1">Uncharacterized protein</fullName>
    </submittedName>
</protein>
<dbReference type="Proteomes" id="UP000663722">
    <property type="component" value="Chromosome"/>
</dbReference>
<organism evidence="1 2">
    <name type="scientific">Desulfonema magnum</name>
    <dbReference type="NCBI Taxonomy" id="45655"/>
    <lineage>
        <taxon>Bacteria</taxon>
        <taxon>Pseudomonadati</taxon>
        <taxon>Thermodesulfobacteriota</taxon>
        <taxon>Desulfobacteria</taxon>
        <taxon>Desulfobacterales</taxon>
        <taxon>Desulfococcaceae</taxon>
        <taxon>Desulfonema</taxon>
    </lineage>
</organism>
<dbReference type="KEGG" id="dmm:dnm_087600"/>
<dbReference type="AlphaFoldDB" id="A0A975BWM7"/>
<accession>A0A975BWM7</accession>
<reference evidence="1" key="1">
    <citation type="journal article" date="2021" name="Microb. Physiol.">
        <title>Proteogenomic Insights into the Physiology of Marine, Sulfate-Reducing, Filamentous Desulfonema limicola and Desulfonema magnum.</title>
        <authorList>
            <person name="Schnaars V."/>
            <person name="Wohlbrand L."/>
            <person name="Scheve S."/>
            <person name="Hinrichs C."/>
            <person name="Reinhardt R."/>
            <person name="Rabus R."/>
        </authorList>
    </citation>
    <scope>NUCLEOTIDE SEQUENCE</scope>
    <source>
        <strain evidence="1">4be13</strain>
    </source>
</reference>
<evidence type="ECO:0000313" key="2">
    <source>
        <dbReference type="Proteomes" id="UP000663722"/>
    </source>
</evidence>
<dbReference type="EMBL" id="CP061800">
    <property type="protein sequence ID" value="QTA92673.1"/>
    <property type="molecule type" value="Genomic_DNA"/>
</dbReference>
<evidence type="ECO:0000313" key="1">
    <source>
        <dbReference type="EMBL" id="QTA92673.1"/>
    </source>
</evidence>
<name>A0A975BWM7_9BACT</name>